<comment type="function">
    <text evidence="5">Catalyzes the reversible reaction in which hydroxymethyl group from 5,10-methylenetetrahydrofolate is transferred onto alpha-ketoisovalerate to form ketopantoate.</text>
</comment>
<comment type="subunit">
    <text evidence="2 5">Homodecamer; pentamer of dimers.</text>
</comment>
<comment type="pathway">
    <text evidence="5">Cofactor biosynthesis; (R)-pantothenate biosynthesis; (R)-pantoate from 3-methyl-2-oxobutanoate: step 1/2.</text>
</comment>
<comment type="subcellular location">
    <subcellularLocation>
        <location evidence="5">Cytoplasm</location>
    </subcellularLocation>
</comment>
<keyword evidence="5" id="KW-0460">Magnesium</keyword>
<keyword evidence="5" id="KW-0479">Metal-binding</keyword>
<dbReference type="RefSeq" id="WP_306978144.1">
    <property type="nucleotide sequence ID" value="NZ_JAUSTQ010000016.1"/>
</dbReference>
<evidence type="ECO:0000256" key="4">
    <source>
        <dbReference type="ARBA" id="ARBA00022679"/>
    </source>
</evidence>
<dbReference type="Proteomes" id="UP001224359">
    <property type="component" value="Unassembled WGS sequence"/>
</dbReference>
<evidence type="ECO:0000256" key="1">
    <source>
        <dbReference type="ARBA" id="ARBA00008676"/>
    </source>
</evidence>
<feature type="active site" description="Proton acceptor" evidence="5">
    <location>
        <position position="181"/>
    </location>
</feature>
<evidence type="ECO:0000313" key="6">
    <source>
        <dbReference type="EMBL" id="MDQ0160708.1"/>
    </source>
</evidence>
<name>A0ABT9VIA7_9BACI</name>
<gene>
    <name evidence="5" type="primary">panB</name>
    <name evidence="6" type="ORF">J2S77_002714</name>
</gene>
<feature type="binding site" evidence="5">
    <location>
        <position position="43"/>
    </location>
    <ligand>
        <name>Mg(2+)</name>
        <dbReference type="ChEBI" id="CHEBI:18420"/>
    </ligand>
</feature>
<dbReference type="InterPro" id="IPR015813">
    <property type="entry name" value="Pyrv/PenolPyrv_kinase-like_dom"/>
</dbReference>
<dbReference type="NCBIfam" id="TIGR00222">
    <property type="entry name" value="panB"/>
    <property type="match status" value="1"/>
</dbReference>
<dbReference type="InterPro" id="IPR040442">
    <property type="entry name" value="Pyrv_kinase-like_dom_sf"/>
</dbReference>
<proteinExistence type="inferred from homology"/>
<evidence type="ECO:0000256" key="2">
    <source>
        <dbReference type="ARBA" id="ARBA00011424"/>
    </source>
</evidence>
<evidence type="ECO:0000256" key="3">
    <source>
        <dbReference type="ARBA" id="ARBA00022655"/>
    </source>
</evidence>
<dbReference type="PANTHER" id="PTHR20881:SF0">
    <property type="entry name" value="3-METHYL-2-OXOBUTANOATE HYDROXYMETHYLTRANSFERASE"/>
    <property type="match status" value="1"/>
</dbReference>
<feature type="binding site" evidence="5">
    <location>
        <position position="82"/>
    </location>
    <ligand>
        <name>3-methyl-2-oxobutanoate</name>
        <dbReference type="ChEBI" id="CHEBI:11851"/>
    </ligand>
</feature>
<dbReference type="Gene3D" id="3.20.20.60">
    <property type="entry name" value="Phosphoenolpyruvate-binding domains"/>
    <property type="match status" value="1"/>
</dbReference>
<comment type="cofactor">
    <cofactor evidence="5">
        <name>Mg(2+)</name>
        <dbReference type="ChEBI" id="CHEBI:18420"/>
    </cofactor>
    <text evidence="5">Binds 1 Mg(2+) ion per subunit.</text>
</comment>
<comment type="catalytic activity">
    <reaction evidence="5">
        <text>(6R)-5,10-methylene-5,6,7,8-tetrahydrofolate + 3-methyl-2-oxobutanoate + H2O = 2-dehydropantoate + (6S)-5,6,7,8-tetrahydrofolate</text>
        <dbReference type="Rhea" id="RHEA:11824"/>
        <dbReference type="ChEBI" id="CHEBI:11561"/>
        <dbReference type="ChEBI" id="CHEBI:11851"/>
        <dbReference type="ChEBI" id="CHEBI:15377"/>
        <dbReference type="ChEBI" id="CHEBI:15636"/>
        <dbReference type="ChEBI" id="CHEBI:57453"/>
        <dbReference type="EC" id="2.1.2.11"/>
    </reaction>
</comment>
<comment type="similarity">
    <text evidence="1 5">Belongs to the PanB family.</text>
</comment>
<organism evidence="6 7">
    <name type="scientific">Alkalibacillus salilacus</name>
    <dbReference type="NCBI Taxonomy" id="284582"/>
    <lineage>
        <taxon>Bacteria</taxon>
        <taxon>Bacillati</taxon>
        <taxon>Bacillota</taxon>
        <taxon>Bacilli</taxon>
        <taxon>Bacillales</taxon>
        <taxon>Bacillaceae</taxon>
        <taxon>Alkalibacillus</taxon>
    </lineage>
</organism>
<dbReference type="Pfam" id="PF02548">
    <property type="entry name" value="Pantoate_transf"/>
    <property type="match status" value="1"/>
</dbReference>
<evidence type="ECO:0000313" key="7">
    <source>
        <dbReference type="Proteomes" id="UP001224359"/>
    </source>
</evidence>
<dbReference type="SUPFAM" id="SSF51621">
    <property type="entry name" value="Phosphoenolpyruvate/pyruvate domain"/>
    <property type="match status" value="1"/>
</dbReference>
<dbReference type="PIRSF" id="PIRSF000388">
    <property type="entry name" value="Pantoate_hydroxy_MeTrfase"/>
    <property type="match status" value="1"/>
</dbReference>
<accession>A0ABT9VIA7</accession>
<feature type="binding site" evidence="5">
    <location>
        <position position="114"/>
    </location>
    <ligand>
        <name>Mg(2+)</name>
        <dbReference type="ChEBI" id="CHEBI:18420"/>
    </ligand>
</feature>
<comment type="caution">
    <text evidence="6">The sequence shown here is derived from an EMBL/GenBank/DDBJ whole genome shotgun (WGS) entry which is preliminary data.</text>
</comment>
<dbReference type="InterPro" id="IPR003700">
    <property type="entry name" value="Pantoate_hydroxy_MeTrfase"/>
</dbReference>
<dbReference type="PANTHER" id="PTHR20881">
    <property type="entry name" value="3-METHYL-2-OXOBUTANOATE HYDROXYMETHYLTRANSFERASE"/>
    <property type="match status" value="1"/>
</dbReference>
<dbReference type="GO" id="GO:0003864">
    <property type="term" value="F:3-methyl-2-oxobutanoate hydroxymethyltransferase activity"/>
    <property type="evidence" value="ECO:0007669"/>
    <property type="project" value="UniProtKB-EC"/>
</dbReference>
<keyword evidence="7" id="KW-1185">Reference proteome</keyword>
<feature type="binding site" evidence="5">
    <location>
        <begin position="43"/>
        <end position="44"/>
    </location>
    <ligand>
        <name>3-methyl-2-oxobutanoate</name>
        <dbReference type="ChEBI" id="CHEBI:11851"/>
    </ligand>
</feature>
<evidence type="ECO:0000256" key="5">
    <source>
        <dbReference type="HAMAP-Rule" id="MF_00156"/>
    </source>
</evidence>
<dbReference type="HAMAP" id="MF_00156">
    <property type="entry name" value="PanB"/>
    <property type="match status" value="1"/>
</dbReference>
<keyword evidence="3 5" id="KW-0566">Pantothenate biosynthesis</keyword>
<dbReference type="CDD" id="cd06557">
    <property type="entry name" value="KPHMT-like"/>
    <property type="match status" value="1"/>
</dbReference>
<dbReference type="EMBL" id="JAUSTQ010000016">
    <property type="protein sequence ID" value="MDQ0160708.1"/>
    <property type="molecule type" value="Genomic_DNA"/>
</dbReference>
<feature type="binding site" evidence="5">
    <location>
        <position position="82"/>
    </location>
    <ligand>
        <name>Mg(2+)</name>
        <dbReference type="ChEBI" id="CHEBI:18420"/>
    </ligand>
</feature>
<sequence length="277" mass="30036">MTIKRMLMDKMNNQEPIAMVTAYDFPSAQMCESANTDIILVGDSLGMVVLGYSSTIKVTIEDMIHHGKAVKRGAPGTYTVVDMPFMSFNVSERDAIMNAKELFQAIEPDALKIEGGVDVAPTVERITKAGIPVVGHVGLTPQNVNVLGGYRVQGRTEAEAKQLVEDAKALEEAGAIAVVLECVPARLAAKLTEELSIPTIGIGAGVECDGQVLVYHDLLQYGVSRLPKFVQSYANFNQDASEAVSRYVRDVKNKTFPAEEHTFQIKDEVLKGVYGGK</sequence>
<dbReference type="EC" id="2.1.2.11" evidence="5"/>
<keyword evidence="5" id="KW-0963">Cytoplasm</keyword>
<dbReference type="NCBIfam" id="NF001452">
    <property type="entry name" value="PRK00311.1"/>
    <property type="match status" value="1"/>
</dbReference>
<protein>
    <recommendedName>
        <fullName evidence="5">3-methyl-2-oxobutanoate hydroxymethyltransferase</fullName>
        <ecNumber evidence="5">2.1.2.11</ecNumber>
    </recommendedName>
    <alternativeName>
        <fullName evidence="5">Ketopantoate hydroxymethyltransferase</fullName>
        <shortName evidence="5">KPHMT</shortName>
    </alternativeName>
</protein>
<reference evidence="6 7" key="1">
    <citation type="submission" date="2023-07" db="EMBL/GenBank/DDBJ databases">
        <title>Genomic Encyclopedia of Type Strains, Phase IV (KMG-IV): sequencing the most valuable type-strain genomes for metagenomic binning, comparative biology and taxonomic classification.</title>
        <authorList>
            <person name="Goeker M."/>
        </authorList>
    </citation>
    <scope>NUCLEOTIDE SEQUENCE [LARGE SCALE GENOMIC DNA]</scope>
    <source>
        <strain evidence="6 7">DSM 16460</strain>
    </source>
</reference>
<feature type="binding site" evidence="5">
    <location>
        <position position="112"/>
    </location>
    <ligand>
        <name>3-methyl-2-oxobutanoate</name>
        <dbReference type="ChEBI" id="CHEBI:11851"/>
    </ligand>
</feature>
<keyword evidence="4 5" id="KW-0808">Transferase</keyword>